<comment type="caution">
    <text evidence="4">The sequence shown here is derived from an EMBL/GenBank/DDBJ whole genome shotgun (WGS) entry which is preliminary data.</text>
</comment>
<keyword evidence="5" id="KW-1185">Reference proteome</keyword>
<feature type="signal peptide" evidence="3">
    <location>
        <begin position="1"/>
        <end position="27"/>
    </location>
</feature>
<gene>
    <name evidence="4" type="ORF">GRI58_02570</name>
</gene>
<feature type="chain" id="PRO_5032892087" evidence="3">
    <location>
        <begin position="28"/>
        <end position="309"/>
    </location>
</feature>
<evidence type="ECO:0000256" key="2">
    <source>
        <dbReference type="SAM" id="MobiDB-lite"/>
    </source>
</evidence>
<dbReference type="RefSeq" id="WP_160752016.1">
    <property type="nucleotide sequence ID" value="NZ_WTYA01000002.1"/>
</dbReference>
<dbReference type="SUPFAM" id="SSF48452">
    <property type="entry name" value="TPR-like"/>
    <property type="match status" value="1"/>
</dbReference>
<sequence>MKFRTPAGWGMGVIATALVASSFPAVAQDQNTDARLKRVEAEVRALQRKVFPGPDGKFFSPEVSTAPAQTATPATLPGTPSTTAVTDILGRLDALEAQVQRLTAANEQYGHEISGLTDRVKALEAAAAAPLPATATGGAAGTSGVAQPVASASGSTPTPASAPSAERLAKINAIQKPQTGNDATDEYTYGFRLWDAKLYPEAEQQLTKFVEKYPNSSMISYGRNLLGRAYLDDGKPREAAPWLLKNYQADKTGARAGDSLLYLAESMIALKDTKRACIALTEFADTYPALATGRLKVEYQADRAKANCN</sequence>
<protein>
    <submittedName>
        <fullName evidence="4">Tetratricopeptide repeat protein</fullName>
    </submittedName>
</protein>
<dbReference type="OrthoDB" id="7390214at2"/>
<accession>A0A845AGM2</accession>
<dbReference type="AlphaFoldDB" id="A0A845AGM2"/>
<dbReference type="Pfam" id="PF13174">
    <property type="entry name" value="TPR_6"/>
    <property type="match status" value="1"/>
</dbReference>
<evidence type="ECO:0000313" key="5">
    <source>
        <dbReference type="Proteomes" id="UP000439780"/>
    </source>
</evidence>
<name>A0A845AGM2_9SPHN</name>
<feature type="region of interest" description="Disordered" evidence="2">
    <location>
        <begin position="134"/>
        <end position="165"/>
    </location>
</feature>
<feature type="coiled-coil region" evidence="1">
    <location>
        <begin position="85"/>
        <end position="126"/>
    </location>
</feature>
<dbReference type="Proteomes" id="UP000439780">
    <property type="component" value="Unassembled WGS sequence"/>
</dbReference>
<organism evidence="4 5">
    <name type="scientific">Qipengyuania algicida</name>
    <dbReference type="NCBI Taxonomy" id="1836209"/>
    <lineage>
        <taxon>Bacteria</taxon>
        <taxon>Pseudomonadati</taxon>
        <taxon>Pseudomonadota</taxon>
        <taxon>Alphaproteobacteria</taxon>
        <taxon>Sphingomonadales</taxon>
        <taxon>Erythrobacteraceae</taxon>
        <taxon>Qipengyuania</taxon>
    </lineage>
</organism>
<evidence type="ECO:0000256" key="3">
    <source>
        <dbReference type="SAM" id="SignalP"/>
    </source>
</evidence>
<evidence type="ECO:0000256" key="1">
    <source>
        <dbReference type="SAM" id="Coils"/>
    </source>
</evidence>
<dbReference type="InterPro" id="IPR019734">
    <property type="entry name" value="TPR_rpt"/>
</dbReference>
<evidence type="ECO:0000313" key="4">
    <source>
        <dbReference type="EMBL" id="MXP27706.1"/>
    </source>
</evidence>
<dbReference type="Gene3D" id="1.25.40.10">
    <property type="entry name" value="Tetratricopeptide repeat domain"/>
    <property type="match status" value="1"/>
</dbReference>
<dbReference type="EMBL" id="WTYA01000002">
    <property type="protein sequence ID" value="MXP27706.1"/>
    <property type="molecule type" value="Genomic_DNA"/>
</dbReference>
<reference evidence="4 5" key="1">
    <citation type="submission" date="2019-12" db="EMBL/GenBank/DDBJ databases">
        <title>Genomic-based taxomic classification of the family Erythrobacteraceae.</title>
        <authorList>
            <person name="Xu L."/>
        </authorList>
    </citation>
    <scope>NUCLEOTIDE SEQUENCE [LARGE SCALE GENOMIC DNA]</scope>
    <source>
        <strain evidence="4 5">KEMB 9005-328</strain>
    </source>
</reference>
<keyword evidence="3" id="KW-0732">Signal</keyword>
<proteinExistence type="predicted"/>
<feature type="compositionally biased region" description="Low complexity" evidence="2">
    <location>
        <begin position="150"/>
        <end position="165"/>
    </location>
</feature>
<dbReference type="InterPro" id="IPR011990">
    <property type="entry name" value="TPR-like_helical_dom_sf"/>
</dbReference>
<keyword evidence="1" id="KW-0175">Coiled coil</keyword>